<reference evidence="1" key="1">
    <citation type="submission" date="2018-07" db="EMBL/GenBank/DDBJ databases">
        <authorList>
            <person name="Ashton P.M."/>
            <person name="Dallman T."/>
            <person name="Nair S."/>
            <person name="De Pinna E."/>
            <person name="Peters T."/>
            <person name="Grant K."/>
        </authorList>
    </citation>
    <scope>NUCLEOTIDE SEQUENCE [LARGE SCALE GENOMIC DNA]</scope>
    <source>
        <strain evidence="1">157339</strain>
    </source>
</reference>
<accession>A0A3R0XKB7</accession>
<evidence type="ECO:0000313" key="1">
    <source>
        <dbReference type="EMBL" id="MLV00156.1"/>
    </source>
</evidence>
<organism evidence="1">
    <name type="scientific">Salmonella enterica I</name>
    <dbReference type="NCBI Taxonomy" id="59201"/>
    <lineage>
        <taxon>Bacteria</taxon>
        <taxon>Pseudomonadati</taxon>
        <taxon>Pseudomonadota</taxon>
        <taxon>Gammaproteobacteria</taxon>
        <taxon>Enterobacterales</taxon>
        <taxon>Enterobacteriaceae</taxon>
        <taxon>Salmonella</taxon>
    </lineage>
</organism>
<name>A0A3R0XKB7_SALET</name>
<feature type="non-terminal residue" evidence="1">
    <location>
        <position position="1"/>
    </location>
</feature>
<dbReference type="AlphaFoldDB" id="A0A3R0XKB7"/>
<gene>
    <name evidence="1" type="ORF">DRU74_26355</name>
</gene>
<comment type="caution">
    <text evidence="1">The sequence shown here is derived from an EMBL/GenBank/DDBJ whole genome shotgun (WGS) entry which is preliminary data.</text>
</comment>
<dbReference type="EMBL" id="RVHM01000078">
    <property type="protein sequence ID" value="MLV00156.1"/>
    <property type="molecule type" value="Genomic_DNA"/>
</dbReference>
<proteinExistence type="predicted"/>
<sequence length="114" mass="12644">ANPFPYGNMNGVVDVVRQGLPGVCMSGPEVHTHIDEGLFRRLGLPEELIAGDRETYIRAVVRLAEDDAWRESLQAQLQENDPEQVLFTGHPEKFAAAVQALWETSVSGREERAS</sequence>
<protein>
    <submittedName>
        <fullName evidence="1">Cobalt ABC transporter permease</fullName>
    </submittedName>
</protein>
<dbReference type="Gene3D" id="3.40.50.2000">
    <property type="entry name" value="Glycogen Phosphorylase B"/>
    <property type="match status" value="1"/>
</dbReference>
<dbReference type="Proteomes" id="UP000885374">
    <property type="component" value="Unassembled WGS sequence"/>
</dbReference>